<dbReference type="EMBL" id="JZUY01000003">
    <property type="protein sequence ID" value="KLC12419.1"/>
    <property type="molecule type" value="Genomic_DNA"/>
</dbReference>
<gene>
    <name evidence="3" type="ORF">G3W61_18180</name>
    <name evidence="2" type="ORF">XP315_00115</name>
</gene>
<proteinExistence type="predicted"/>
<comment type="caution">
    <text evidence="3">The sequence shown here is derived from an EMBL/GenBank/DDBJ whole genome shotgun (WGS) entry which is preliminary data.</text>
</comment>
<evidence type="ECO:0000313" key="3">
    <source>
        <dbReference type="EMBL" id="NEL78151.1"/>
    </source>
</evidence>
<dbReference type="AlphaFoldDB" id="A0A6P0F7R7"/>
<dbReference type="EMBL" id="JAAGYU010000106">
    <property type="protein sequence ID" value="NEL78151.1"/>
    <property type="molecule type" value="Genomic_DNA"/>
</dbReference>
<evidence type="ECO:0000313" key="5">
    <source>
        <dbReference type="Proteomes" id="UP000471082"/>
    </source>
</evidence>
<evidence type="ECO:0000313" key="2">
    <source>
        <dbReference type="EMBL" id="KLC12419.1"/>
    </source>
</evidence>
<dbReference type="Proteomes" id="UP000471082">
    <property type="component" value="Unassembled WGS sequence"/>
</dbReference>
<reference evidence="2 4" key="1">
    <citation type="submission" date="2015-02" db="EMBL/GenBank/DDBJ databases">
        <title>Whole genome sequencing of multiple isolates of three species of pepper and tomato-infecting xanthomonads reveals genetic diversity in field strains and pinpoints effectors responsible for host specificity.</title>
        <authorList>
            <person name="Schwartz A."/>
            <person name="Dahlbeck D."/>
            <person name="Staskawicz B."/>
            <person name="Bart R."/>
            <person name="Potnis N."/>
            <person name="Minsavage G."/>
            <person name="Timilsina S."/>
            <person name="Goss E."/>
            <person name="Jones J."/>
            <person name="Vallad G."/>
            <person name="Barak J."/>
            <person name="Miller S."/>
            <person name="Ritchie D."/>
            <person name="Martins J.Jr."/>
            <person name="Patane J.S."/>
            <person name="Setubal J.C."/>
        </authorList>
    </citation>
    <scope>NUCLEOTIDE SEQUENCE [LARGE SCALE GENOMIC DNA]</scope>
    <source>
        <strain evidence="2 4">Xp3-15</strain>
    </source>
</reference>
<feature type="region of interest" description="Disordered" evidence="1">
    <location>
        <begin position="72"/>
        <end position="101"/>
    </location>
</feature>
<dbReference type="GeneID" id="61780245"/>
<dbReference type="RefSeq" id="WP_017154703.1">
    <property type="nucleotide sequence ID" value="NZ_CP116308.1"/>
</dbReference>
<dbReference type="Proteomes" id="UP000035369">
    <property type="component" value="Unassembled WGS sequence"/>
</dbReference>
<evidence type="ECO:0000313" key="4">
    <source>
        <dbReference type="Proteomes" id="UP000035369"/>
    </source>
</evidence>
<name>A0A6P0F7R7_XANPE</name>
<sequence length="101" mass="11088">MAATRRKTYEPDIFRALDQEFAAAPEVPAGERPATAAELVEALRGRIKEMAGKGYTLDQIIERMKAKGIEQPPVRAVKAAMRGDTARQKRPRRKPASQAGA</sequence>
<organism evidence="3 5">
    <name type="scientific">Xanthomonas perforans</name>
    <dbReference type="NCBI Taxonomy" id="442694"/>
    <lineage>
        <taxon>Bacteria</taxon>
        <taxon>Pseudomonadati</taxon>
        <taxon>Pseudomonadota</taxon>
        <taxon>Gammaproteobacteria</taxon>
        <taxon>Lysobacterales</taxon>
        <taxon>Lysobacteraceae</taxon>
        <taxon>Xanthomonas</taxon>
    </lineage>
</organism>
<reference evidence="3 5" key="2">
    <citation type="submission" date="2019-11" db="EMBL/GenBank/DDBJ databases">
        <title>Genome-resolved metagenomics to study the prevalence of co-infection and intraspecific heterogeneity among plant pathogen metapopulations.</title>
        <authorList>
            <person name="Newberry E."/>
            <person name="Bhandari R."/>
            <person name="Kemble J."/>
            <person name="Sikora E."/>
            <person name="Potnis N."/>
        </authorList>
    </citation>
    <scope>NUCLEOTIDE SEQUENCE [LARGE SCALE GENOMIC DNA]</scope>
    <source>
        <strain evidence="3">Xp_Tom_Tuscaloosa_18b</strain>
    </source>
</reference>
<evidence type="ECO:0000256" key="1">
    <source>
        <dbReference type="SAM" id="MobiDB-lite"/>
    </source>
</evidence>
<keyword evidence="4" id="KW-1185">Reference proteome</keyword>
<accession>A0A6P0F7R7</accession>
<protein>
    <submittedName>
        <fullName evidence="3">Uncharacterized protein</fullName>
    </submittedName>
</protein>